<dbReference type="EMBL" id="JACEZS010000001">
    <property type="protein sequence ID" value="MBA5604101.1"/>
    <property type="molecule type" value="Genomic_DNA"/>
</dbReference>
<organism evidence="1 2">
    <name type="scientific">Rugamonas fusca</name>
    <dbReference type="NCBI Taxonomy" id="2758568"/>
    <lineage>
        <taxon>Bacteria</taxon>
        <taxon>Pseudomonadati</taxon>
        <taxon>Pseudomonadota</taxon>
        <taxon>Betaproteobacteria</taxon>
        <taxon>Burkholderiales</taxon>
        <taxon>Oxalobacteraceae</taxon>
        <taxon>Telluria group</taxon>
        <taxon>Rugamonas</taxon>
    </lineage>
</organism>
<sequence length="66" mass="7506">MLSFILWLVLLVLCWPLALLALFLYPIVWLLMLPFRLVGIGVDAVFELLRAIVMLPARMLRGAPGR</sequence>
<dbReference type="Proteomes" id="UP000566711">
    <property type="component" value="Unassembled WGS sequence"/>
</dbReference>
<dbReference type="AlphaFoldDB" id="A0A7W2I564"/>
<protein>
    <submittedName>
        <fullName evidence="1">Uncharacterized protein</fullName>
    </submittedName>
</protein>
<accession>A0A7W2I564</accession>
<name>A0A7W2I564_9BURK</name>
<comment type="caution">
    <text evidence="1">The sequence shown here is derived from an EMBL/GenBank/DDBJ whole genome shotgun (WGS) entry which is preliminary data.</text>
</comment>
<evidence type="ECO:0000313" key="2">
    <source>
        <dbReference type="Proteomes" id="UP000566711"/>
    </source>
</evidence>
<reference evidence="1 2" key="1">
    <citation type="submission" date="2020-07" db="EMBL/GenBank/DDBJ databases">
        <title>Novel species isolated from subtropical streams in China.</title>
        <authorList>
            <person name="Lu H."/>
        </authorList>
    </citation>
    <scope>NUCLEOTIDE SEQUENCE [LARGE SCALE GENOMIC DNA]</scope>
    <source>
        <strain evidence="1 2">FT3S</strain>
    </source>
</reference>
<dbReference type="RefSeq" id="WP_182213317.1">
    <property type="nucleotide sequence ID" value="NZ_JACEZS010000001.1"/>
</dbReference>
<evidence type="ECO:0000313" key="1">
    <source>
        <dbReference type="EMBL" id="MBA5604101.1"/>
    </source>
</evidence>
<keyword evidence="2" id="KW-1185">Reference proteome</keyword>
<gene>
    <name evidence="1" type="ORF">H3H36_01835</name>
</gene>
<proteinExistence type="predicted"/>